<dbReference type="EMBL" id="JAAXOX010000010">
    <property type="protein sequence ID" value="NKY23934.1"/>
    <property type="molecule type" value="Genomic_DNA"/>
</dbReference>
<dbReference type="Pfam" id="PF00005">
    <property type="entry name" value="ABC_tran"/>
    <property type="match status" value="2"/>
</dbReference>
<dbReference type="PROSITE" id="PS50893">
    <property type="entry name" value="ABC_TRANSPORTER_2"/>
    <property type="match status" value="2"/>
</dbReference>
<dbReference type="PROSITE" id="PS00211">
    <property type="entry name" value="ABC_TRANSPORTER_1"/>
    <property type="match status" value="2"/>
</dbReference>
<dbReference type="PANTHER" id="PTHR19211:SF14">
    <property type="entry name" value="ATP-BINDING CASSETTE SUB-FAMILY F MEMBER 1"/>
    <property type="match status" value="1"/>
</dbReference>
<keyword evidence="2" id="KW-0547">Nucleotide-binding</keyword>
<dbReference type="GO" id="GO:0016887">
    <property type="term" value="F:ATP hydrolysis activity"/>
    <property type="evidence" value="ECO:0007669"/>
    <property type="project" value="InterPro"/>
</dbReference>
<gene>
    <name evidence="5" type="ORF">HGA03_14780</name>
</gene>
<keyword evidence="1" id="KW-0677">Repeat</keyword>
<evidence type="ECO:0000259" key="4">
    <source>
        <dbReference type="PROSITE" id="PS50893"/>
    </source>
</evidence>
<sequence>MSPSTPVLRASALSRAYGDRRVLTDLSFAVDPGHRLGLVGENGIGKSTLLRLLAGVEEPDTGEVHRPADLAYLAQEPPFGPLATLGDVIGGALSEVRAVAAELEAAATALTEDTAEAATRYDLALARAEAAEVWDADARAQRVLAGLGLGEVDPGRTSGSLSGGQRSRLALAAVLIRRPRAVLLDEPTNHLDDDAADFLAGALAELPGAVVLASHDRVFLDEVVTEILDLDPGVEGPRVIGGSYTDFREAKRIAREQWQQRWLAEREELSALRAAIAPDGKARQVVHGRPMRDNNKMAYGRHGDFVQQQVGRRVRNTQRRLTELEREQVRKPPRELRFTSALTGTTRREGTLISVRDAVVPGRVEVGALDVHADTALLVTGPNGSGKSTLLHLLAGDLAPASGTAWRAKGVTVALLEQDVGLAEDDRSPLAVYELVSERLADPVPLQDLGLVAPRDLNRPLRELSVGQRRRVVLALLVAQTPDVLLLDEPTNHISLALADELGDALRTAPGAVVVASHDRWLRRRWHGEQLEVVDGRLVPTLNA</sequence>
<evidence type="ECO:0000313" key="6">
    <source>
        <dbReference type="Proteomes" id="UP000581206"/>
    </source>
</evidence>
<accession>A0A7X6R050</accession>
<dbReference type="SUPFAM" id="SSF52540">
    <property type="entry name" value="P-loop containing nucleoside triphosphate hydrolases"/>
    <property type="match status" value="2"/>
</dbReference>
<feature type="domain" description="ABC transporter" evidence="4">
    <location>
        <begin position="8"/>
        <end position="257"/>
    </location>
</feature>
<evidence type="ECO:0000256" key="3">
    <source>
        <dbReference type="ARBA" id="ARBA00022840"/>
    </source>
</evidence>
<evidence type="ECO:0000256" key="1">
    <source>
        <dbReference type="ARBA" id="ARBA00022737"/>
    </source>
</evidence>
<reference evidence="5 6" key="1">
    <citation type="submission" date="2020-04" db="EMBL/GenBank/DDBJ databases">
        <title>MicrobeNet Type strains.</title>
        <authorList>
            <person name="Nicholson A.C."/>
        </authorList>
    </citation>
    <scope>NUCLEOTIDE SEQUENCE [LARGE SCALE GENOMIC DNA]</scope>
    <source>
        <strain evidence="5 6">ATCC BAA-788</strain>
    </source>
</reference>
<name>A0A7X6R050_9CELL</name>
<keyword evidence="3 5" id="KW-0067">ATP-binding</keyword>
<dbReference type="InterPro" id="IPR017871">
    <property type="entry name" value="ABC_transporter-like_CS"/>
</dbReference>
<keyword evidence="6" id="KW-1185">Reference proteome</keyword>
<protein>
    <submittedName>
        <fullName evidence="5">ABC-F family ATP-binding cassette domain-containing protein</fullName>
    </submittedName>
</protein>
<dbReference type="Gene3D" id="3.40.50.300">
    <property type="entry name" value="P-loop containing nucleotide triphosphate hydrolases"/>
    <property type="match status" value="2"/>
</dbReference>
<dbReference type="PANTHER" id="PTHR19211">
    <property type="entry name" value="ATP-BINDING TRANSPORT PROTEIN-RELATED"/>
    <property type="match status" value="1"/>
</dbReference>
<evidence type="ECO:0000313" key="5">
    <source>
        <dbReference type="EMBL" id="NKY23934.1"/>
    </source>
</evidence>
<organism evidence="5 6">
    <name type="scientific">Cellulomonas denverensis</name>
    <dbReference type="NCBI Taxonomy" id="264297"/>
    <lineage>
        <taxon>Bacteria</taxon>
        <taxon>Bacillati</taxon>
        <taxon>Actinomycetota</taxon>
        <taxon>Actinomycetes</taxon>
        <taxon>Micrococcales</taxon>
        <taxon>Cellulomonadaceae</taxon>
        <taxon>Cellulomonas</taxon>
    </lineage>
</organism>
<proteinExistence type="predicted"/>
<feature type="domain" description="ABC transporter" evidence="4">
    <location>
        <begin position="346"/>
        <end position="544"/>
    </location>
</feature>
<dbReference type="InterPro" id="IPR003593">
    <property type="entry name" value="AAA+_ATPase"/>
</dbReference>
<dbReference type="AlphaFoldDB" id="A0A7X6R050"/>
<dbReference type="InterPro" id="IPR003439">
    <property type="entry name" value="ABC_transporter-like_ATP-bd"/>
</dbReference>
<dbReference type="InterPro" id="IPR027417">
    <property type="entry name" value="P-loop_NTPase"/>
</dbReference>
<dbReference type="InterPro" id="IPR050611">
    <property type="entry name" value="ABCF"/>
</dbReference>
<evidence type="ECO:0000256" key="2">
    <source>
        <dbReference type="ARBA" id="ARBA00022741"/>
    </source>
</evidence>
<dbReference type="CDD" id="cd03221">
    <property type="entry name" value="ABCF_EF-3"/>
    <property type="match status" value="1"/>
</dbReference>
<dbReference type="Proteomes" id="UP000581206">
    <property type="component" value="Unassembled WGS sequence"/>
</dbReference>
<comment type="caution">
    <text evidence="5">The sequence shown here is derived from an EMBL/GenBank/DDBJ whole genome shotgun (WGS) entry which is preliminary data.</text>
</comment>
<dbReference type="GO" id="GO:0005524">
    <property type="term" value="F:ATP binding"/>
    <property type="evidence" value="ECO:0007669"/>
    <property type="project" value="UniProtKB-KW"/>
</dbReference>
<dbReference type="FunFam" id="3.40.50.300:FF:000011">
    <property type="entry name" value="Putative ABC transporter ATP-binding component"/>
    <property type="match status" value="1"/>
</dbReference>
<dbReference type="SMART" id="SM00382">
    <property type="entry name" value="AAA"/>
    <property type="match status" value="2"/>
</dbReference>